<dbReference type="InterPro" id="IPR007899">
    <property type="entry name" value="CHAD_dom"/>
</dbReference>
<comment type="caution">
    <text evidence="2">The sequence shown here is derived from an EMBL/GenBank/DDBJ whole genome shotgun (WGS) entry which is preliminary data.</text>
</comment>
<gene>
    <name evidence="2" type="ORF">BH720_19070</name>
</gene>
<dbReference type="PROSITE" id="PS51708">
    <property type="entry name" value="CHAD"/>
    <property type="match status" value="1"/>
</dbReference>
<dbReference type="PANTHER" id="PTHR39339:SF1">
    <property type="entry name" value="CHAD DOMAIN-CONTAINING PROTEIN"/>
    <property type="match status" value="1"/>
</dbReference>
<protein>
    <recommendedName>
        <fullName evidence="1">CHAD domain-containing protein</fullName>
    </recommendedName>
</protein>
<dbReference type="Gene3D" id="1.40.20.10">
    <property type="entry name" value="CHAD domain"/>
    <property type="match status" value="1"/>
</dbReference>
<dbReference type="EMBL" id="MJGC01000086">
    <property type="protein sequence ID" value="OEJ73560.1"/>
    <property type="molecule type" value="Genomic_DNA"/>
</dbReference>
<dbReference type="PANTHER" id="PTHR39339">
    <property type="entry name" value="SLR1444 PROTEIN"/>
    <property type="match status" value="1"/>
</dbReference>
<dbReference type="STRING" id="1781255.BH720_19070"/>
<dbReference type="RefSeq" id="WP_069968816.1">
    <property type="nucleotide sequence ID" value="NZ_CM124774.1"/>
</dbReference>
<feature type="domain" description="CHAD" evidence="1">
    <location>
        <begin position="9"/>
        <end position="315"/>
    </location>
</feature>
<dbReference type="Pfam" id="PF05235">
    <property type="entry name" value="CHAD"/>
    <property type="match status" value="1"/>
</dbReference>
<accession>A0A1E5QFU3</accession>
<dbReference type="InterPro" id="IPR038186">
    <property type="entry name" value="CHAD_dom_sf"/>
</dbReference>
<evidence type="ECO:0000259" key="1">
    <source>
        <dbReference type="PROSITE" id="PS51708"/>
    </source>
</evidence>
<dbReference type="AlphaFoldDB" id="A0A1E5QFU3"/>
<proteinExistence type="predicted"/>
<name>A0A1E5QFU3_9CYAN</name>
<dbReference type="OrthoDB" id="9777271at2"/>
<evidence type="ECO:0000313" key="2">
    <source>
        <dbReference type="EMBL" id="OEJ73560.1"/>
    </source>
</evidence>
<dbReference type="SMART" id="SM00880">
    <property type="entry name" value="CHAD"/>
    <property type="match status" value="1"/>
</dbReference>
<organism evidence="2">
    <name type="scientific">Desertifilum tharense IPPAS B-1220</name>
    <dbReference type="NCBI Taxonomy" id="1781255"/>
    <lineage>
        <taxon>Bacteria</taxon>
        <taxon>Bacillati</taxon>
        <taxon>Cyanobacteriota</taxon>
        <taxon>Cyanophyceae</taxon>
        <taxon>Desertifilales</taxon>
        <taxon>Desertifilaceae</taxon>
        <taxon>Desertifilum</taxon>
    </lineage>
</organism>
<reference evidence="2" key="1">
    <citation type="submission" date="2016-09" db="EMBL/GenBank/DDBJ databases">
        <title>Draft genome of thermotolerant cyanobacterium Desertifilum sp. strain IPPAS B-1220.</title>
        <authorList>
            <person name="Sinetova M.A."/>
            <person name="Bolakhan K."/>
            <person name="Zayadan B.K."/>
            <person name="Mironov K.S."/>
            <person name="Ustinova V."/>
            <person name="Kupriyanova E.V."/>
            <person name="Sidorov R.A."/>
            <person name="Skrypnik A.N."/>
            <person name="Gogoleva N.E."/>
            <person name="Gogolev Y.V."/>
            <person name="Los D.A."/>
        </authorList>
    </citation>
    <scope>NUCLEOTIDE SEQUENCE [LARGE SCALE GENOMIC DNA]</scope>
    <source>
        <strain evidence="2">IPPAS B-1220</strain>
    </source>
</reference>
<sequence>MNQLSFSLPPTFGDWAHLAIATHFNQTLADEAEVMKTEGGEQRLVALKRMRVGMRRLQTAIAGFDRAIILPKAAQEKQLAQVTQALSNLCELENLQVTLQTHYQPHLPPAEQPALRKVLKKLKKQCKHANKQSHKELRSKRYAKFKAALHQWLQAPAYSPLAPMPIEPILPDLLSPFVSQLFLQPGWLVGIEKTNWEADIPPSIPVKSVETHLALYSHQLRDLCQQSQQVRDRMHLYRPLYGRAYQTCEEDIKQLQAVLSDLQDNLVLTHFIAHVLGNQWSAAAPELTRQLARVRHQAWQAWQTLQHRYLTAQMRSEFYLTILQPGAEESPNGTTPVYLSPQRES</sequence>